<comment type="caution">
    <text evidence="1">The sequence shown here is derived from an EMBL/GenBank/DDBJ whole genome shotgun (WGS) entry which is preliminary data.</text>
</comment>
<reference evidence="1 2" key="1">
    <citation type="submission" date="2017-09" db="EMBL/GenBank/DDBJ databases">
        <title>Large-scale bioinformatics analysis of Bacillus genomes uncovers conserved roles of natural products in bacterial physiology.</title>
        <authorList>
            <consortium name="Agbiome Team Llc"/>
            <person name="Bleich R.M."/>
            <person name="Grubbs K.J."/>
            <person name="Santa Maria K.C."/>
            <person name="Allen S.E."/>
            <person name="Farag S."/>
            <person name="Shank E.A."/>
            <person name="Bowers A."/>
        </authorList>
    </citation>
    <scope>NUCLEOTIDE SEQUENCE [LARGE SCALE GENOMIC DNA]</scope>
    <source>
        <strain evidence="1 2">AFS092789</strain>
    </source>
</reference>
<dbReference type="EMBL" id="NVMX01000084">
    <property type="protein sequence ID" value="PDZ94965.1"/>
    <property type="molecule type" value="Genomic_DNA"/>
</dbReference>
<dbReference type="Proteomes" id="UP000219922">
    <property type="component" value="Unassembled WGS sequence"/>
</dbReference>
<gene>
    <name evidence="1" type="ORF">CON36_31005</name>
</gene>
<evidence type="ECO:0000313" key="2">
    <source>
        <dbReference type="Proteomes" id="UP000219922"/>
    </source>
</evidence>
<sequence length="158" mass="18545">MNRKLRGKMSKDWVTKAEALANGKLFSTNGYYKEVAESGRRFLSIGKCASIGMPVKKNEEPSVFVHNDEDVQTNFCTPLYDRTEFFQRHKKLDIKEIETEDNLHLVRRSNLRKWGFKRYKGLPVVGFIEDEYMLESVYDISGTEEYESNKLKMLMEQQ</sequence>
<protein>
    <submittedName>
        <fullName evidence="1">Uncharacterized protein</fullName>
    </submittedName>
</protein>
<dbReference type="RefSeq" id="WP_098006371.1">
    <property type="nucleotide sequence ID" value="NZ_NVMX01000084.1"/>
</dbReference>
<organism evidence="1 2">
    <name type="scientific">Bacillus cereus</name>
    <dbReference type="NCBI Taxonomy" id="1396"/>
    <lineage>
        <taxon>Bacteria</taxon>
        <taxon>Bacillati</taxon>
        <taxon>Bacillota</taxon>
        <taxon>Bacilli</taxon>
        <taxon>Bacillales</taxon>
        <taxon>Bacillaceae</taxon>
        <taxon>Bacillus</taxon>
        <taxon>Bacillus cereus group</taxon>
    </lineage>
</organism>
<dbReference type="AlphaFoldDB" id="A0A9X6STQ4"/>
<evidence type="ECO:0000313" key="1">
    <source>
        <dbReference type="EMBL" id="PDZ94965.1"/>
    </source>
</evidence>
<accession>A0A9X6STQ4</accession>
<name>A0A9X6STQ4_BACCE</name>
<proteinExistence type="predicted"/>